<dbReference type="OrthoDB" id="272077at2759"/>
<dbReference type="RefSeq" id="XP_003059919.1">
    <property type="nucleotide sequence ID" value="XM_003059873.1"/>
</dbReference>
<dbReference type="Gene3D" id="1.25.40.10">
    <property type="entry name" value="Tetratricopeptide repeat domain"/>
    <property type="match status" value="1"/>
</dbReference>
<evidence type="ECO:0000256" key="1">
    <source>
        <dbReference type="SAM" id="MobiDB-lite"/>
    </source>
</evidence>
<reference evidence="2 3" key="1">
    <citation type="journal article" date="2009" name="Science">
        <title>Green evolution and dynamic adaptations revealed by genomes of the marine picoeukaryotes Micromonas.</title>
        <authorList>
            <person name="Worden A.Z."/>
            <person name="Lee J.H."/>
            <person name="Mock T."/>
            <person name="Rouze P."/>
            <person name="Simmons M.P."/>
            <person name="Aerts A.L."/>
            <person name="Allen A.E."/>
            <person name="Cuvelier M.L."/>
            <person name="Derelle E."/>
            <person name="Everett M.V."/>
            <person name="Foulon E."/>
            <person name="Grimwood J."/>
            <person name="Gundlach H."/>
            <person name="Henrissat B."/>
            <person name="Napoli C."/>
            <person name="McDonald S.M."/>
            <person name="Parker M.S."/>
            <person name="Rombauts S."/>
            <person name="Salamov A."/>
            <person name="Von Dassow P."/>
            <person name="Badger J.H."/>
            <person name="Coutinho P.M."/>
            <person name="Demir E."/>
            <person name="Dubchak I."/>
            <person name="Gentemann C."/>
            <person name="Eikrem W."/>
            <person name="Gready J.E."/>
            <person name="John U."/>
            <person name="Lanier W."/>
            <person name="Lindquist E.A."/>
            <person name="Lucas S."/>
            <person name="Mayer K.F."/>
            <person name="Moreau H."/>
            <person name="Not F."/>
            <person name="Otillar R."/>
            <person name="Panaud O."/>
            <person name="Pangilinan J."/>
            <person name="Paulsen I."/>
            <person name="Piegu B."/>
            <person name="Poliakov A."/>
            <person name="Robbens S."/>
            <person name="Schmutz J."/>
            <person name="Toulza E."/>
            <person name="Wyss T."/>
            <person name="Zelensky A."/>
            <person name="Zhou K."/>
            <person name="Armbrust E.V."/>
            <person name="Bhattacharya D."/>
            <person name="Goodenough U.W."/>
            <person name="Van de Peer Y."/>
            <person name="Grigoriev I.V."/>
        </authorList>
    </citation>
    <scope>NUCLEOTIDE SEQUENCE [LARGE SCALE GENOMIC DNA]</scope>
    <source>
        <strain evidence="2 3">CCMP1545</strain>
    </source>
</reference>
<dbReference type="KEGG" id="mpp:MICPUCDRAFT_59756"/>
<feature type="region of interest" description="Disordered" evidence="1">
    <location>
        <begin position="197"/>
        <end position="235"/>
    </location>
</feature>
<name>C1MWG3_MICPC</name>
<dbReference type="PANTHER" id="PTHR43628:SF1">
    <property type="entry name" value="CHITIN SYNTHASE REGULATORY FACTOR 2-RELATED"/>
    <property type="match status" value="1"/>
</dbReference>
<dbReference type="InterPro" id="IPR011990">
    <property type="entry name" value="TPR-like_helical_dom_sf"/>
</dbReference>
<dbReference type="Proteomes" id="UP000001876">
    <property type="component" value="Unassembled WGS sequence"/>
</dbReference>
<gene>
    <name evidence="2" type="ORF">MICPUCDRAFT_59756</name>
</gene>
<accession>C1MWG3</accession>
<dbReference type="InterPro" id="IPR006597">
    <property type="entry name" value="Sel1-like"/>
</dbReference>
<dbReference type="PANTHER" id="PTHR43628">
    <property type="entry name" value="ACTIVATOR OF C KINASE PROTEIN 1-RELATED"/>
    <property type="match status" value="1"/>
</dbReference>
<dbReference type="eggNOG" id="KOG1550">
    <property type="taxonomic scope" value="Eukaryota"/>
</dbReference>
<keyword evidence="3" id="KW-1185">Reference proteome</keyword>
<dbReference type="InterPro" id="IPR052945">
    <property type="entry name" value="Mitotic_Regulator"/>
</dbReference>
<evidence type="ECO:0000313" key="2">
    <source>
        <dbReference type="EMBL" id="EEH55871.1"/>
    </source>
</evidence>
<dbReference type="SUPFAM" id="SSF81901">
    <property type="entry name" value="HCP-like"/>
    <property type="match status" value="1"/>
</dbReference>
<evidence type="ECO:0000313" key="3">
    <source>
        <dbReference type="Proteomes" id="UP000001876"/>
    </source>
</evidence>
<dbReference type="GeneID" id="9685649"/>
<dbReference type="SMART" id="SM00671">
    <property type="entry name" value="SEL1"/>
    <property type="match status" value="4"/>
</dbReference>
<dbReference type="EMBL" id="GG663741">
    <property type="protein sequence ID" value="EEH55871.1"/>
    <property type="molecule type" value="Genomic_DNA"/>
</dbReference>
<feature type="compositionally biased region" description="Acidic residues" evidence="1">
    <location>
        <begin position="201"/>
        <end position="220"/>
    </location>
</feature>
<dbReference type="STRING" id="564608.C1MWG3"/>
<dbReference type="AlphaFoldDB" id="C1MWG3"/>
<organism evidence="3">
    <name type="scientific">Micromonas pusilla (strain CCMP1545)</name>
    <name type="common">Picoplanktonic green alga</name>
    <dbReference type="NCBI Taxonomy" id="564608"/>
    <lineage>
        <taxon>Eukaryota</taxon>
        <taxon>Viridiplantae</taxon>
        <taxon>Chlorophyta</taxon>
        <taxon>Mamiellophyceae</taxon>
        <taxon>Mamiellales</taxon>
        <taxon>Mamiellaceae</taxon>
        <taxon>Micromonas</taxon>
    </lineage>
</organism>
<dbReference type="Pfam" id="PF08238">
    <property type="entry name" value="Sel1"/>
    <property type="match status" value="4"/>
</dbReference>
<protein>
    <submittedName>
        <fullName evidence="2">Predicted protein</fullName>
    </submittedName>
</protein>
<proteinExistence type="predicted"/>
<sequence>MSPTLEADGNVACAIFSHLEHPRDRDALASVSTVFRDAEKSDASLPGGGVSELEKLGGEFYDEDECEEAVYWYRKGADRGDADCMHLMGLSYHHGEGVDKDMRKAFEWLEKASELGHVGATHDLAGHYELGVGVDVDEAKAIELYVKAAGMGHPASARHLGDCYYHEECGVAEDINEALKWYRRACELGDSGYSESRADLIEEGLDPSESDDDDDDDEQSESEHLATLPQGGHYF</sequence>